<dbReference type="InterPro" id="IPR002048">
    <property type="entry name" value="EF_hand_dom"/>
</dbReference>
<name>A0A2J7PYF0_9NEOP</name>
<reference evidence="6 7" key="1">
    <citation type="submission" date="2017-12" db="EMBL/GenBank/DDBJ databases">
        <title>Hemimetabolous genomes reveal molecular basis of termite eusociality.</title>
        <authorList>
            <person name="Harrison M.C."/>
            <person name="Jongepier E."/>
            <person name="Robertson H.M."/>
            <person name="Arning N."/>
            <person name="Bitard-Feildel T."/>
            <person name="Chao H."/>
            <person name="Childers C.P."/>
            <person name="Dinh H."/>
            <person name="Doddapaneni H."/>
            <person name="Dugan S."/>
            <person name="Gowin J."/>
            <person name="Greiner C."/>
            <person name="Han Y."/>
            <person name="Hu H."/>
            <person name="Hughes D.S.T."/>
            <person name="Huylmans A.-K."/>
            <person name="Kemena C."/>
            <person name="Kremer L.P.M."/>
            <person name="Lee S.L."/>
            <person name="Lopez-Ezquerra A."/>
            <person name="Mallet L."/>
            <person name="Monroy-Kuhn J.M."/>
            <person name="Moser A."/>
            <person name="Murali S.C."/>
            <person name="Muzny D.M."/>
            <person name="Otani S."/>
            <person name="Piulachs M.-D."/>
            <person name="Poelchau M."/>
            <person name="Qu J."/>
            <person name="Schaub F."/>
            <person name="Wada-Katsumata A."/>
            <person name="Worley K.C."/>
            <person name="Xie Q."/>
            <person name="Ylla G."/>
            <person name="Poulsen M."/>
            <person name="Gibbs R.A."/>
            <person name="Schal C."/>
            <person name="Richards S."/>
            <person name="Belles X."/>
            <person name="Korb J."/>
            <person name="Bornberg-Bauer E."/>
        </authorList>
    </citation>
    <scope>NUCLEOTIDE SEQUENCE [LARGE SCALE GENOMIC DNA]</scope>
    <source>
        <tissue evidence="6">Whole body</tissue>
    </source>
</reference>
<dbReference type="Pfam" id="PF00566">
    <property type="entry name" value="RabGAP-TBC"/>
    <property type="match status" value="1"/>
</dbReference>
<dbReference type="InterPro" id="IPR004182">
    <property type="entry name" value="GRAM"/>
</dbReference>
<dbReference type="FunCoup" id="A0A2J7PYF0">
    <property type="interactions" value="1129"/>
</dbReference>
<keyword evidence="2" id="KW-0677">Repeat</keyword>
<evidence type="ECO:0000313" key="7">
    <source>
        <dbReference type="Proteomes" id="UP000235965"/>
    </source>
</evidence>
<organism evidence="6 7">
    <name type="scientific">Cryptotermes secundus</name>
    <dbReference type="NCBI Taxonomy" id="105785"/>
    <lineage>
        <taxon>Eukaryota</taxon>
        <taxon>Metazoa</taxon>
        <taxon>Ecdysozoa</taxon>
        <taxon>Arthropoda</taxon>
        <taxon>Hexapoda</taxon>
        <taxon>Insecta</taxon>
        <taxon>Pterygota</taxon>
        <taxon>Neoptera</taxon>
        <taxon>Polyneoptera</taxon>
        <taxon>Dictyoptera</taxon>
        <taxon>Blattodea</taxon>
        <taxon>Blattoidea</taxon>
        <taxon>Termitoidae</taxon>
        <taxon>Kalotermitidae</taxon>
        <taxon>Cryptotermitinae</taxon>
        <taxon>Cryptotermes</taxon>
    </lineage>
</organism>
<keyword evidence="1" id="KW-0343">GTPase activation</keyword>
<dbReference type="PROSITE" id="PS50086">
    <property type="entry name" value="TBC_RABGAP"/>
    <property type="match status" value="1"/>
</dbReference>
<evidence type="ECO:0000256" key="2">
    <source>
        <dbReference type="ARBA" id="ARBA00022737"/>
    </source>
</evidence>
<feature type="compositionally biased region" description="Polar residues" evidence="3">
    <location>
        <begin position="1068"/>
        <end position="1081"/>
    </location>
</feature>
<dbReference type="GO" id="GO:0003008">
    <property type="term" value="P:system process"/>
    <property type="evidence" value="ECO:0007669"/>
    <property type="project" value="UniProtKB-ARBA"/>
</dbReference>
<dbReference type="InterPro" id="IPR036014">
    <property type="entry name" value="TCB1D9/TCB1D9B_PH-GRAM1"/>
</dbReference>
<dbReference type="EMBL" id="NEVH01020353">
    <property type="protein sequence ID" value="PNF21369.1"/>
    <property type="molecule type" value="Genomic_DNA"/>
</dbReference>
<dbReference type="STRING" id="105785.A0A2J7PYF0"/>
<dbReference type="FunFam" id="1.10.8.270:FF:000002">
    <property type="entry name" value="TBC1 domain family member 9B"/>
    <property type="match status" value="1"/>
</dbReference>
<dbReference type="Gene3D" id="1.10.472.80">
    <property type="entry name" value="Ypt/Rab-GAP domain of gyp1p, domain 3"/>
    <property type="match status" value="1"/>
</dbReference>
<dbReference type="PROSITE" id="PS50222">
    <property type="entry name" value="EF_HAND_2"/>
    <property type="match status" value="1"/>
</dbReference>
<dbReference type="GO" id="GO:0005509">
    <property type="term" value="F:calcium ion binding"/>
    <property type="evidence" value="ECO:0007669"/>
    <property type="project" value="InterPro"/>
</dbReference>
<evidence type="ECO:0000256" key="3">
    <source>
        <dbReference type="SAM" id="MobiDB-lite"/>
    </source>
</evidence>
<dbReference type="Pfam" id="PF02893">
    <property type="entry name" value="GRAM"/>
    <property type="match status" value="2"/>
</dbReference>
<dbReference type="PANTHER" id="PTHR47666:SF1">
    <property type="entry name" value="PROTEIN VASCULAR ASSOCIATED DEATH 1, CHLOROPLASTIC"/>
    <property type="match status" value="1"/>
</dbReference>
<proteinExistence type="predicted"/>
<dbReference type="SUPFAM" id="SSF47473">
    <property type="entry name" value="EF-hand"/>
    <property type="match status" value="1"/>
</dbReference>
<dbReference type="InterPro" id="IPR000195">
    <property type="entry name" value="Rab-GAP-TBC_dom"/>
</dbReference>
<dbReference type="Gene3D" id="1.10.8.270">
    <property type="entry name" value="putative rabgap domain of human tbc1 domain family member 14 like domains"/>
    <property type="match status" value="1"/>
</dbReference>
<dbReference type="AlphaFoldDB" id="A0A2J7PYF0"/>
<dbReference type="CDD" id="cd13354">
    <property type="entry name" value="PH-GRAM2_TCB1D9_TCB1D9B"/>
    <property type="match status" value="1"/>
</dbReference>
<dbReference type="Gene3D" id="2.30.29.30">
    <property type="entry name" value="Pleckstrin-homology domain (PH domain)/Phosphotyrosine-binding domain (PTB)"/>
    <property type="match status" value="2"/>
</dbReference>
<dbReference type="CDD" id="cd13351">
    <property type="entry name" value="PH-GRAM1_TCB1D9_TCB1D9B"/>
    <property type="match status" value="1"/>
</dbReference>
<accession>A0A2J7PYF0</accession>
<dbReference type="GO" id="GO:0005096">
    <property type="term" value="F:GTPase activator activity"/>
    <property type="evidence" value="ECO:0007669"/>
    <property type="project" value="UniProtKB-KW"/>
</dbReference>
<keyword evidence="7" id="KW-1185">Reference proteome</keyword>
<dbReference type="SMART" id="SM00568">
    <property type="entry name" value="GRAM"/>
    <property type="match status" value="2"/>
</dbReference>
<dbReference type="SUPFAM" id="SSF47923">
    <property type="entry name" value="Ypt/Rab-GAP domain of gyp1p"/>
    <property type="match status" value="2"/>
</dbReference>
<dbReference type="Proteomes" id="UP000235965">
    <property type="component" value="Unassembled WGS sequence"/>
</dbReference>
<dbReference type="OrthoDB" id="17687at2759"/>
<dbReference type="InterPro" id="IPR036017">
    <property type="entry name" value="TCB1D9/TCB1D9B_PH-GRAM2"/>
</dbReference>
<dbReference type="InParanoid" id="A0A2J7PYF0"/>
<dbReference type="Gene3D" id="1.10.10.750">
    <property type="entry name" value="Ypt/Rab-GAP domain of gyp1p, domain 1"/>
    <property type="match status" value="1"/>
</dbReference>
<comment type="caution">
    <text evidence="6">The sequence shown here is derived from an EMBL/GenBank/DDBJ whole genome shotgun (WGS) entry which is preliminary data.</text>
</comment>
<evidence type="ECO:0008006" key="8">
    <source>
        <dbReference type="Google" id="ProtNLM"/>
    </source>
</evidence>
<evidence type="ECO:0000259" key="4">
    <source>
        <dbReference type="PROSITE" id="PS50086"/>
    </source>
</evidence>
<dbReference type="InterPro" id="IPR011992">
    <property type="entry name" value="EF-hand-dom_pair"/>
</dbReference>
<dbReference type="SMART" id="SM00164">
    <property type="entry name" value="TBC"/>
    <property type="match status" value="1"/>
</dbReference>
<evidence type="ECO:0000313" key="6">
    <source>
        <dbReference type="EMBL" id="PNF21369.1"/>
    </source>
</evidence>
<sequence length="1146" mass="130365">MWVKPQEVLLANALWVTEQANHYFVLQRRKGHGKTKGLSSILVGTLDSVFDTKPPPFRILHQTPSSEVYYLIACSLTFTEIEKDWEWLQRNLSDTLNSFDNEEDITEFVCCKIQSVIANTLPDNQGTEDEDTQSFKTVSFKFHRLFNTPPEEKLVNYYSCSYWKGRMPRQGWLYLSVNHLCFYAYILGRETKLVISWTEITELDKTNSLLFPDSIRVATREREHYFSMFLHKSETFMLMEQLTNLAMKQLIDEKGGFNEDRDLLNKLSKNVPRKPSFLKRDLDARAHSEAYRLLFRLPAAEKLDGSTDATLWTPYNKRHVWGRMFLSQNYLCFESRVKNLVSVVIPLRDVRLVEKAENQASNSAVDKSVLITTCNRTSFLFAQIQDRDFLVQKISELLAGTRVPSLHSVTGGSCDNTSNHSSSSGISSFSQCEEVKSEPSWSPQPPLMTLFKLDFSSEAISKQEAKEKLWELHFAEYGRGVSMYRTTEVSKLVLQGVPDRLRREVWMSFSGAINEMAANAGLYRTLVDQALGKPSTANDEIERDLHRSLPEHPAFQCDIGISALRRILSAYAWRNPQIGYCQAMNIVASVLLIYCSEEEAFWQLANLCESLLPDYYNTRVVGALVDQGVLDDLTSEHLPNLHARLDELGMIRMISLSWFLTIFLSVMPYESAVNIIDCFFYDGARVIFQVALTVLESNQDKLLACRDDGEAMQLLGDYLQGVFNEEGQLTIRNKDGEHIKKSISVQSLVYDSYTHHGFLTPGMIERLRLKYRLRVVQQLEDGVGRNVVRSVVGDGYFSQDELQDLLVLVREELLSQKRVTADRYDPTQPPYEAYKVDFELFRLLFVGLSPWGKGTLAESLAARIFRLMDRNVDGLLNFRELAVALGMTCTADITQRLKLLYTLHLPPLLTSAEIESPTYSDSGPEVAAEATDFFDSMEQSVASLESVSSHAEESAVVAARELEHERPQREHSWEVRSMGSLRSLVETRDSRPDLKSVPRMSQPHFIMLWKTIYDLFQAQPEDLETYHSIATVGTLLLQLGDVGKRFYMEKEESADSLLAAAAAHWPDSQPNTPSTDQSPDRNGNPGSGPDPHWCITVEQFLATVLTGQPIVEFFGRETSLSDGIMKLRGRRFNRLHSLSDTAFVKV</sequence>
<dbReference type="Gene3D" id="1.10.238.10">
    <property type="entry name" value="EF-hand"/>
    <property type="match status" value="1"/>
</dbReference>
<protein>
    <recommendedName>
        <fullName evidence="8">TBC1 domain family member 9</fullName>
    </recommendedName>
</protein>
<gene>
    <name evidence="6" type="ORF">B7P43_G16851</name>
</gene>
<dbReference type="FunFam" id="2.30.29.30:FF:000013">
    <property type="entry name" value="Putative TBC1 domain family member 8B"/>
    <property type="match status" value="1"/>
</dbReference>
<dbReference type="FunFam" id="1.10.472.80:FF:000049">
    <property type="entry name" value="Uncharacterized protein, isoform B"/>
    <property type="match status" value="1"/>
</dbReference>
<dbReference type="InterPro" id="IPR035969">
    <property type="entry name" value="Rab-GAP_TBC_sf"/>
</dbReference>
<evidence type="ECO:0000256" key="1">
    <source>
        <dbReference type="ARBA" id="ARBA00022468"/>
    </source>
</evidence>
<dbReference type="InterPro" id="IPR011993">
    <property type="entry name" value="PH-like_dom_sf"/>
</dbReference>
<dbReference type="PANTHER" id="PTHR47666">
    <property type="entry name" value="PROTEIN VASCULAR ASSOCIATED DEATH 1, CHLOROPLASTIC"/>
    <property type="match status" value="1"/>
</dbReference>
<feature type="domain" description="Rab-GAP TBC" evidence="4">
    <location>
        <begin position="496"/>
        <end position="683"/>
    </location>
</feature>
<feature type="domain" description="EF-hand" evidence="5">
    <location>
        <begin position="856"/>
        <end position="891"/>
    </location>
</feature>
<feature type="region of interest" description="Disordered" evidence="3">
    <location>
        <begin position="1065"/>
        <end position="1089"/>
    </location>
</feature>
<evidence type="ECO:0000259" key="5">
    <source>
        <dbReference type="PROSITE" id="PS50222"/>
    </source>
</evidence>